<keyword evidence="6 12" id="KW-0808">Transferase</keyword>
<evidence type="ECO:0000256" key="5">
    <source>
        <dbReference type="ARBA" id="ARBA00022676"/>
    </source>
</evidence>
<evidence type="ECO:0000256" key="6">
    <source>
        <dbReference type="ARBA" id="ARBA00022679"/>
    </source>
</evidence>
<comment type="similarity">
    <text evidence="12">Belongs to the glycosyltransferase group 1 family. Glycosyltransferase 4 subfamily.</text>
</comment>
<comment type="function">
    <text evidence="12">GDP-Man:Man(3)GlcNAc(2)-PP-Dol alpha-1,2-mannosyltransferase that operates in the biosynthetic pathway of dolichol-linked oligosaccharides, the glycan precursors employed in protein asparagine (N)-glycosylation. The assembly of dolichol-linked oligosaccharides begins on the cytosolic side of the endoplasmic reticulum membrane and finishes in its lumen. The sequential addition of sugars to dolichol pyrophosphate produces dolichol-linked oligosaccharides containing fourteen sugars, including two GlcNAcs, nine mannoses and three glucoses. Once assembled, the oligosaccharide is transferred from the lipid to nascent proteins by oligosaccharyltransferases. Catalyzes, on the cytoplasmic face of the endoplasmic reticulum, the addition of the fourth and fifth mannose residues to the dolichol-linked oligosaccharide chain, to produce Man(5)GlcNAc(2)-PP-dolichol core oligosaccharide.</text>
</comment>
<name>A0A067BRY8_SAPPC</name>
<proteinExistence type="inferred from homology"/>
<keyword evidence="9" id="KW-1133">Transmembrane helix</keyword>
<dbReference type="PANTHER" id="PTHR45919">
    <property type="entry name" value="GDP-MAN:MAN(3)GLCNAC(2)-PP-DOL ALPHA-1,2-MANNOSYLTRANSFERASE"/>
    <property type="match status" value="1"/>
</dbReference>
<dbReference type="InterPro" id="IPR031814">
    <property type="entry name" value="ALG11_N"/>
</dbReference>
<evidence type="ECO:0000259" key="13">
    <source>
        <dbReference type="Pfam" id="PF00534"/>
    </source>
</evidence>
<dbReference type="CDD" id="cd03806">
    <property type="entry name" value="GT4_ALG11-like"/>
    <property type="match status" value="1"/>
</dbReference>
<dbReference type="EMBL" id="KK583292">
    <property type="protein sequence ID" value="KDO21244.1"/>
    <property type="molecule type" value="Genomic_DNA"/>
</dbReference>
<evidence type="ECO:0000256" key="12">
    <source>
        <dbReference type="RuleBase" id="RU367051"/>
    </source>
</evidence>
<comment type="subcellular location">
    <subcellularLocation>
        <location evidence="1">Endoplasmic reticulum membrane</location>
        <topology evidence="1">Single-pass membrane protein</topology>
    </subcellularLocation>
</comment>
<evidence type="ECO:0000256" key="2">
    <source>
        <dbReference type="ARBA" id="ARBA00004922"/>
    </source>
</evidence>
<dbReference type="GO" id="GO:0005789">
    <property type="term" value="C:endoplasmic reticulum membrane"/>
    <property type="evidence" value="ECO:0007669"/>
    <property type="project" value="UniProtKB-SubCell"/>
</dbReference>
<evidence type="ECO:0000313" key="15">
    <source>
        <dbReference type="EMBL" id="KDO21244.1"/>
    </source>
</evidence>
<evidence type="ECO:0000256" key="10">
    <source>
        <dbReference type="ARBA" id="ARBA00023136"/>
    </source>
</evidence>
<dbReference type="GO" id="GO:0006487">
    <property type="term" value="P:protein N-linked glycosylation"/>
    <property type="evidence" value="ECO:0007669"/>
    <property type="project" value="TreeGrafter"/>
</dbReference>
<evidence type="ECO:0000259" key="14">
    <source>
        <dbReference type="Pfam" id="PF15924"/>
    </source>
</evidence>
<evidence type="ECO:0000256" key="9">
    <source>
        <dbReference type="ARBA" id="ARBA00022989"/>
    </source>
</evidence>
<dbReference type="VEuPathDB" id="FungiDB:SPRG_13743"/>
<evidence type="ECO:0000313" key="16">
    <source>
        <dbReference type="Proteomes" id="UP000030745"/>
    </source>
</evidence>
<dbReference type="OrthoDB" id="2276068at2759"/>
<feature type="domain" description="Glycosyl transferase family 1" evidence="13">
    <location>
        <begin position="256"/>
        <end position="422"/>
    </location>
</feature>
<dbReference type="KEGG" id="spar:SPRG_13743"/>
<protein>
    <recommendedName>
        <fullName evidence="4 12">GDP-Man:Man(3)GlcNAc(2)-PP-Dol alpha-1,2-mannosyltransferase</fullName>
        <ecNumber evidence="3 12">2.4.1.131</ecNumber>
    </recommendedName>
</protein>
<dbReference type="SUPFAM" id="SSF53756">
    <property type="entry name" value="UDP-Glycosyltransferase/glycogen phosphorylase"/>
    <property type="match status" value="1"/>
</dbReference>
<evidence type="ECO:0000256" key="8">
    <source>
        <dbReference type="ARBA" id="ARBA00022824"/>
    </source>
</evidence>
<keyword evidence="10" id="KW-0472">Membrane</keyword>
<dbReference type="PANTHER" id="PTHR45919:SF1">
    <property type="entry name" value="GDP-MAN:MAN(3)GLCNAC(2)-PP-DOL ALPHA-1,2-MANNOSYLTRANSFERASE"/>
    <property type="match status" value="1"/>
</dbReference>
<dbReference type="Pfam" id="PF00534">
    <property type="entry name" value="Glycos_transf_1"/>
    <property type="match status" value="1"/>
</dbReference>
<dbReference type="STRING" id="695850.A0A067BRY8"/>
<dbReference type="AlphaFoldDB" id="A0A067BRY8"/>
<dbReference type="Gene3D" id="3.40.50.2000">
    <property type="entry name" value="Glycogen Phosphorylase B"/>
    <property type="match status" value="1"/>
</dbReference>
<reference evidence="15 16" key="1">
    <citation type="journal article" date="2013" name="PLoS Genet.">
        <title>Distinctive expansion of potential virulence genes in the genome of the oomycete fish pathogen Saprolegnia parasitica.</title>
        <authorList>
            <person name="Jiang R.H."/>
            <person name="de Bruijn I."/>
            <person name="Haas B.J."/>
            <person name="Belmonte R."/>
            <person name="Lobach L."/>
            <person name="Christie J."/>
            <person name="van den Ackerveken G."/>
            <person name="Bottin A."/>
            <person name="Bulone V."/>
            <person name="Diaz-Moreno S.M."/>
            <person name="Dumas B."/>
            <person name="Fan L."/>
            <person name="Gaulin E."/>
            <person name="Govers F."/>
            <person name="Grenville-Briggs L.J."/>
            <person name="Horner N.R."/>
            <person name="Levin J.Z."/>
            <person name="Mammella M."/>
            <person name="Meijer H.J."/>
            <person name="Morris P."/>
            <person name="Nusbaum C."/>
            <person name="Oome S."/>
            <person name="Phillips A.J."/>
            <person name="van Rooyen D."/>
            <person name="Rzeszutek E."/>
            <person name="Saraiva M."/>
            <person name="Secombes C.J."/>
            <person name="Seidl M.F."/>
            <person name="Snel B."/>
            <person name="Stassen J.H."/>
            <person name="Sykes S."/>
            <person name="Tripathy S."/>
            <person name="van den Berg H."/>
            <person name="Vega-Arreguin J.C."/>
            <person name="Wawra S."/>
            <person name="Young S.K."/>
            <person name="Zeng Q."/>
            <person name="Dieguez-Uribeondo J."/>
            <person name="Russ C."/>
            <person name="Tyler B.M."/>
            <person name="van West P."/>
        </authorList>
    </citation>
    <scope>NUCLEOTIDE SEQUENCE [LARGE SCALE GENOMIC DNA]</scope>
    <source>
        <strain evidence="15 16">CBS 223.65</strain>
    </source>
</reference>
<dbReference type="GeneID" id="24135603"/>
<dbReference type="OMA" id="ARLYGWV"/>
<evidence type="ECO:0000256" key="1">
    <source>
        <dbReference type="ARBA" id="ARBA00004389"/>
    </source>
</evidence>
<sequence>MLVVVVASVVAAPVSALLLVLLLLRAYNATRQQRVLGFFHPYAASGGGGERVLFCALQALPATAHVVIYVGDAISATKLLEDAHHRFNFKVTDVKCHVDVVHLRYRHLLQAKYYPRFTLLGQSLGSMLVGLEAFMRCPVAVWIDTTGCAFTYPCAWLGGASVVTYTHYPTISMDMLGVVARRDVTYNNSADVAGSALKSQAKLAYYRFFAFLYRCVGSFASVVMVNSSWTHNHIKQLWTHTAPLVVYPPCGSTAFEAYPLSGRDAIALSVGQFRPEKDHALQLAALHRLVEEHADLVRATNFKLVLLGSCRGADDEARVQALRDECARLGLASYVEFVVNAPFAQLEAYLAKSLLGLHTMRNEHFGIGIVEMMAAGVVVIAHNSGGPAADIVKPGTGYLATTADEYAASMHRVLTSHDTSEMQADARASSRRFSDDVFRDAFLAAVAPVL</sequence>
<dbReference type="InterPro" id="IPR001296">
    <property type="entry name" value="Glyco_trans_1"/>
</dbReference>
<evidence type="ECO:0000256" key="3">
    <source>
        <dbReference type="ARBA" id="ARBA00012645"/>
    </source>
</evidence>
<dbReference type="RefSeq" id="XP_012208075.1">
    <property type="nucleotide sequence ID" value="XM_012352685.1"/>
</dbReference>
<evidence type="ECO:0000256" key="4">
    <source>
        <dbReference type="ARBA" id="ARBA00022018"/>
    </source>
</evidence>
<dbReference type="InterPro" id="IPR038013">
    <property type="entry name" value="ALG11"/>
</dbReference>
<dbReference type="Pfam" id="PF15924">
    <property type="entry name" value="ALG11_N"/>
    <property type="match status" value="1"/>
</dbReference>
<dbReference type="Proteomes" id="UP000030745">
    <property type="component" value="Unassembled WGS sequence"/>
</dbReference>
<comment type="pathway">
    <text evidence="2 12">Protein modification; protein glycosylation.</text>
</comment>
<keyword evidence="5 12" id="KW-0328">Glycosyltransferase</keyword>
<dbReference type="UniPathway" id="UPA00378"/>
<keyword evidence="16" id="KW-1185">Reference proteome</keyword>
<dbReference type="EC" id="2.4.1.131" evidence="3 12"/>
<keyword evidence="8 12" id="KW-0256">Endoplasmic reticulum</keyword>
<dbReference type="GO" id="GO:0004377">
    <property type="term" value="F:GDP-Man:Man(3)GlcNAc(2)-PP-Dol alpha-1,2-mannosyltransferase activity"/>
    <property type="evidence" value="ECO:0007669"/>
    <property type="project" value="UniProtKB-UniRule"/>
</dbReference>
<keyword evidence="7" id="KW-0812">Transmembrane</keyword>
<feature type="domain" description="ALG11 mannosyltransferase N-terminal" evidence="14">
    <location>
        <begin position="34"/>
        <end position="238"/>
    </location>
</feature>
<evidence type="ECO:0000256" key="7">
    <source>
        <dbReference type="ARBA" id="ARBA00022692"/>
    </source>
</evidence>
<gene>
    <name evidence="15" type="ORF">SPRG_13743</name>
</gene>
<comment type="catalytic activity">
    <reaction evidence="11 12">
        <text>an alpha-D-Man-(1-&gt;3)-[alpha-D-Man-(1-&gt;6)]-beta-D-Man-(1-&gt;4)-beta-D-GlcNAc-(1-&gt;4)-alpha-D-GlcNAc-diphospho-di-trans,poly-cis-dolichol + 2 GDP-alpha-D-mannose = an alpha-D-Man-(1-&gt;2)-alpha-D-Man-(1-&gt;2)-alpha-D-Man-(1-&gt;3)-[alpha-D-Man-(1-&gt;6)]-beta-D-Man-(1-&gt;4)-beta-D-GlcNAc-(1-&gt;4)-alpha-D-GlcNAc-diphospho-di-trans,poly-cis-dolichol + 2 GDP + 2 H(+)</text>
        <dbReference type="Rhea" id="RHEA:29523"/>
        <dbReference type="Rhea" id="RHEA-COMP:19515"/>
        <dbReference type="Rhea" id="RHEA-COMP:19516"/>
        <dbReference type="ChEBI" id="CHEBI:15378"/>
        <dbReference type="ChEBI" id="CHEBI:57527"/>
        <dbReference type="ChEBI" id="CHEBI:58189"/>
        <dbReference type="ChEBI" id="CHEBI:132511"/>
        <dbReference type="ChEBI" id="CHEBI:132515"/>
        <dbReference type="EC" id="2.4.1.131"/>
    </reaction>
    <physiologicalReaction direction="left-to-right" evidence="11 12">
        <dbReference type="Rhea" id="RHEA:29524"/>
    </physiologicalReaction>
</comment>
<evidence type="ECO:0000256" key="11">
    <source>
        <dbReference type="ARBA" id="ARBA00045065"/>
    </source>
</evidence>
<organism evidence="15 16">
    <name type="scientific">Saprolegnia parasitica (strain CBS 223.65)</name>
    <dbReference type="NCBI Taxonomy" id="695850"/>
    <lineage>
        <taxon>Eukaryota</taxon>
        <taxon>Sar</taxon>
        <taxon>Stramenopiles</taxon>
        <taxon>Oomycota</taxon>
        <taxon>Saprolegniomycetes</taxon>
        <taxon>Saprolegniales</taxon>
        <taxon>Saprolegniaceae</taxon>
        <taxon>Saprolegnia</taxon>
    </lineage>
</organism>
<accession>A0A067BRY8</accession>